<name>A0AAW5LHS8_MAMSC</name>
<gene>
    <name evidence="2" type="ORF">NQ032_15170</name>
</gene>
<dbReference type="Pfam" id="PF06207">
    <property type="entry name" value="DUF1002"/>
    <property type="match status" value="1"/>
</dbReference>
<proteinExistence type="predicted"/>
<comment type="caution">
    <text evidence="2">The sequence shown here is derived from an EMBL/GenBank/DDBJ whole genome shotgun (WGS) entry which is preliminary data.</text>
</comment>
<sequence length="305" mass="33848">MFVVSSYTQAQVKTDFEKPIFIKGANLDPNQLEQTKDDLDVKNENDYEVLTISADEVNKYLGTNLNYITSSATIEKKKFGKGVEVEILTPNTITKVTNEQYMNASITAGINNANIKVASVESVTGEGALTGIYKAYEESGNELDKQDIQNANQEMSDLAAISEENQGKDGYSDESLNAAIADIKQQLADIQKKQDEQLTKEQVSDIVNDVLKDRGLNNVINEQQTTVIINNMYNVTQGKVFQADPKAFEQQAKSVSKKIEKSAGDLINKAKDLNTEENRNLLQKIIDGIKEIFLSLVDFIKGIFN</sequence>
<feature type="coiled-coil region" evidence="1">
    <location>
        <begin position="173"/>
        <end position="200"/>
    </location>
</feature>
<keyword evidence="1" id="KW-0175">Coiled coil</keyword>
<dbReference type="InterPro" id="IPR009343">
    <property type="entry name" value="DUF1002"/>
</dbReference>
<dbReference type="EMBL" id="JANILD010000009">
    <property type="protein sequence ID" value="MCQ9304950.1"/>
    <property type="molecule type" value="Genomic_DNA"/>
</dbReference>
<organism evidence="2 3">
    <name type="scientific">Mammaliicoccus sciuri</name>
    <name type="common">Staphylococcus sciuri</name>
    <dbReference type="NCBI Taxonomy" id="1296"/>
    <lineage>
        <taxon>Bacteria</taxon>
        <taxon>Bacillati</taxon>
        <taxon>Bacillota</taxon>
        <taxon>Bacilli</taxon>
        <taxon>Bacillales</taxon>
        <taxon>Staphylococcaceae</taxon>
        <taxon>Mammaliicoccus</taxon>
    </lineage>
</organism>
<dbReference type="AlphaFoldDB" id="A0AAW5LHS8"/>
<accession>A0AAW5LHS8</accession>
<evidence type="ECO:0000313" key="3">
    <source>
        <dbReference type="Proteomes" id="UP001204068"/>
    </source>
</evidence>
<evidence type="ECO:0000256" key="1">
    <source>
        <dbReference type="SAM" id="Coils"/>
    </source>
</evidence>
<protein>
    <submittedName>
        <fullName evidence="2">DUF1002 domain-containing protein</fullName>
    </submittedName>
</protein>
<reference evidence="2" key="1">
    <citation type="submission" date="2022-07" db="EMBL/GenBank/DDBJ databases">
        <title>Bacterial species isolated from the porcine tonsil microbiota.</title>
        <authorList>
            <person name="Oliveira I.M.F."/>
        </authorList>
    </citation>
    <scope>NUCLEOTIDE SEQUENCE</scope>
    <source>
        <strain evidence="2">8QC2O2</strain>
    </source>
</reference>
<evidence type="ECO:0000313" key="2">
    <source>
        <dbReference type="EMBL" id="MCQ9304950.1"/>
    </source>
</evidence>
<dbReference type="Proteomes" id="UP001204068">
    <property type="component" value="Unassembled WGS sequence"/>
</dbReference>